<name>A0A0A2GZW2_9FLAO</name>
<evidence type="ECO:0000259" key="3">
    <source>
        <dbReference type="Pfam" id="PF16344"/>
    </source>
</evidence>
<feature type="domain" description="Protein FecR C-terminal" evidence="3">
    <location>
        <begin position="232"/>
        <end position="297"/>
    </location>
</feature>
<dbReference type="PANTHER" id="PTHR30273">
    <property type="entry name" value="PERIPLASMIC SIGNAL SENSOR AND SIGMA FACTOR ACTIVATOR FECR-RELATED"/>
    <property type="match status" value="1"/>
</dbReference>
<comment type="caution">
    <text evidence="4">The sequence shown here is derived from an EMBL/GenBank/DDBJ whole genome shotgun (WGS) entry which is preliminary data.</text>
</comment>
<evidence type="ECO:0000256" key="1">
    <source>
        <dbReference type="SAM" id="Phobius"/>
    </source>
</evidence>
<keyword evidence="1" id="KW-0812">Transmembrane</keyword>
<protein>
    <recommendedName>
        <fullName evidence="6">Anti-sigma factor</fullName>
    </recommendedName>
</protein>
<dbReference type="Pfam" id="PF16344">
    <property type="entry name" value="FecR_C"/>
    <property type="match status" value="1"/>
</dbReference>
<dbReference type="Gene3D" id="3.55.50.30">
    <property type="match status" value="1"/>
</dbReference>
<dbReference type="InterPro" id="IPR032508">
    <property type="entry name" value="FecR_C"/>
</dbReference>
<dbReference type="KEGG" id="ddo:I597_1878"/>
<accession>A0A0A2GZW2</accession>
<dbReference type="AlphaFoldDB" id="A0A0A2GZW2"/>
<sequence>MEREQLISKWLDNELSEAELQAFKSLEDYDDLVRIAETTKQLEPPVYHTPGEYKRLRKTLDTDKKSVTIYLKPLLKIAAVLILFAGIYYATTSTQKTVNLQTDIAQKEVITLPDNSVVTVNAMTTLYYDPTTWDDNRAVTLDGEAYFLVAKGATFSVETPNGLVSVLGTQFNVRTRDQYFEVYCYEGSVQVETATKTVILKPGDRFRESVKISSNTPQSTTLQPSWVRDETSFEKTPLKEVLKEFERHYDVSVKVDKEIENVLFTGSFTHTNMKIALKSISLPFNLSHKKQGNKVTLSRD</sequence>
<dbReference type="GO" id="GO:0016989">
    <property type="term" value="F:sigma factor antagonist activity"/>
    <property type="evidence" value="ECO:0007669"/>
    <property type="project" value="TreeGrafter"/>
</dbReference>
<dbReference type="PANTHER" id="PTHR30273:SF2">
    <property type="entry name" value="PROTEIN FECR"/>
    <property type="match status" value="1"/>
</dbReference>
<evidence type="ECO:0000313" key="4">
    <source>
        <dbReference type="EMBL" id="KGO05955.1"/>
    </source>
</evidence>
<dbReference type="InterPro" id="IPR012373">
    <property type="entry name" value="Ferrdict_sens_TM"/>
</dbReference>
<evidence type="ECO:0008006" key="6">
    <source>
        <dbReference type="Google" id="ProtNLM"/>
    </source>
</evidence>
<evidence type="ECO:0000259" key="2">
    <source>
        <dbReference type="Pfam" id="PF04773"/>
    </source>
</evidence>
<keyword evidence="5" id="KW-1185">Reference proteome</keyword>
<feature type="transmembrane region" description="Helical" evidence="1">
    <location>
        <begin position="74"/>
        <end position="91"/>
    </location>
</feature>
<dbReference type="EMBL" id="JSAQ01000001">
    <property type="protein sequence ID" value="KGO05955.1"/>
    <property type="molecule type" value="Genomic_DNA"/>
</dbReference>
<dbReference type="PATRIC" id="fig|1300343.5.peg.1887"/>
<dbReference type="RefSeq" id="WP_035324972.1">
    <property type="nucleotide sequence ID" value="NZ_CP015125.1"/>
</dbReference>
<feature type="domain" description="FecR protein" evidence="2">
    <location>
        <begin position="100"/>
        <end position="190"/>
    </location>
</feature>
<gene>
    <name evidence="4" type="ORF">NV36_03255</name>
</gene>
<reference evidence="4 5" key="1">
    <citation type="submission" date="2014-10" db="EMBL/GenBank/DDBJ databases">
        <title>Draft genome sequence of the proteorhodopsin-containing marine bacterium Dokdonia donghaensis.</title>
        <authorList>
            <person name="Gomez-Consarnau L."/>
            <person name="Gonzalez J.M."/>
            <person name="Riedel T."/>
            <person name="Jaenicke S."/>
            <person name="Wagner-Doebler I."/>
            <person name="Fuhrman J.A."/>
        </authorList>
    </citation>
    <scope>NUCLEOTIDE SEQUENCE [LARGE SCALE GENOMIC DNA]</scope>
    <source>
        <strain evidence="4 5">DSW-1</strain>
    </source>
</reference>
<organism evidence="4 5">
    <name type="scientific">Dokdonia donghaensis DSW-1</name>
    <dbReference type="NCBI Taxonomy" id="1300343"/>
    <lineage>
        <taxon>Bacteria</taxon>
        <taxon>Pseudomonadati</taxon>
        <taxon>Bacteroidota</taxon>
        <taxon>Flavobacteriia</taxon>
        <taxon>Flavobacteriales</taxon>
        <taxon>Flavobacteriaceae</taxon>
        <taxon>Dokdonia</taxon>
    </lineage>
</organism>
<dbReference type="InterPro" id="IPR006860">
    <property type="entry name" value="FecR"/>
</dbReference>
<keyword evidence="1" id="KW-0472">Membrane</keyword>
<proteinExistence type="predicted"/>
<evidence type="ECO:0000313" key="5">
    <source>
        <dbReference type="Proteomes" id="UP000030140"/>
    </source>
</evidence>
<dbReference type="Gene3D" id="2.60.120.1440">
    <property type="match status" value="1"/>
</dbReference>
<dbReference type="OrthoDB" id="1097347at2"/>
<dbReference type="Proteomes" id="UP000030140">
    <property type="component" value="Unassembled WGS sequence"/>
</dbReference>
<dbReference type="Pfam" id="PF04773">
    <property type="entry name" value="FecR"/>
    <property type="match status" value="1"/>
</dbReference>
<dbReference type="PIRSF" id="PIRSF018266">
    <property type="entry name" value="FecR"/>
    <property type="match status" value="1"/>
</dbReference>
<keyword evidence="1" id="KW-1133">Transmembrane helix</keyword>